<feature type="domain" description="Fibronectin type III-like" evidence="3">
    <location>
        <begin position="184"/>
        <end position="254"/>
    </location>
</feature>
<comment type="similarity">
    <text evidence="1">Belongs to the glycosyl hydrolase 3 family.</text>
</comment>
<dbReference type="InterPro" id="IPR050288">
    <property type="entry name" value="Cellulose_deg_GH3"/>
</dbReference>
<dbReference type="InterPro" id="IPR002772">
    <property type="entry name" value="Glyco_hydro_3_C"/>
</dbReference>
<sequence length="267" mass="30299">MFVGLNHEKGMDAEGHDRDSFRLPQEQIDLIEKTRNENSNIVLIMISGSPVSMIEWINNVPTVLQAWYGGMEAGNTISAILFGDVIPSGKLPITFPKQLSDSPAHVSERTYPGSKDVFYDEGVFVGYRHFDIRNIEPLFPFGHGLSYTKFTYENLQLSKKIITKDEILVVSVDIFNSGVYKGAEIVQLYIQDIESSVERPHKELKGFKKKFLKPMERATVKFVICKDDLSFFNENLGKWTTEEGEFSILVGGSSRDIRLQDKLTYLS</sequence>
<keyword evidence="2" id="KW-0378">Hydrolase</keyword>
<dbReference type="EMBL" id="LAZR01018749">
    <property type="protein sequence ID" value="KKL95151.1"/>
    <property type="molecule type" value="Genomic_DNA"/>
</dbReference>
<dbReference type="SMART" id="SM01217">
    <property type="entry name" value="Fn3_like"/>
    <property type="match status" value="1"/>
</dbReference>
<dbReference type="AlphaFoldDB" id="A0A0F9GWV6"/>
<dbReference type="InterPro" id="IPR036881">
    <property type="entry name" value="Glyco_hydro_3_C_sf"/>
</dbReference>
<evidence type="ECO:0000256" key="2">
    <source>
        <dbReference type="ARBA" id="ARBA00022801"/>
    </source>
</evidence>
<gene>
    <name evidence="4" type="ORF">LCGC14_1857500</name>
</gene>
<evidence type="ECO:0000256" key="1">
    <source>
        <dbReference type="ARBA" id="ARBA00005336"/>
    </source>
</evidence>
<comment type="caution">
    <text evidence="4">The sequence shown here is derived from an EMBL/GenBank/DDBJ whole genome shotgun (WGS) entry which is preliminary data.</text>
</comment>
<dbReference type="InterPro" id="IPR013783">
    <property type="entry name" value="Ig-like_fold"/>
</dbReference>
<protein>
    <recommendedName>
        <fullName evidence="3">Fibronectin type III-like domain-containing protein</fullName>
    </recommendedName>
</protein>
<proteinExistence type="inferred from homology"/>
<dbReference type="Gene3D" id="3.40.50.1700">
    <property type="entry name" value="Glycoside hydrolase family 3 C-terminal domain"/>
    <property type="match status" value="1"/>
</dbReference>
<dbReference type="Pfam" id="PF01915">
    <property type="entry name" value="Glyco_hydro_3_C"/>
    <property type="match status" value="1"/>
</dbReference>
<evidence type="ECO:0000259" key="3">
    <source>
        <dbReference type="SMART" id="SM01217"/>
    </source>
</evidence>
<dbReference type="GO" id="GO:0008422">
    <property type="term" value="F:beta-glucosidase activity"/>
    <property type="evidence" value="ECO:0007669"/>
    <property type="project" value="TreeGrafter"/>
</dbReference>
<dbReference type="Pfam" id="PF14310">
    <property type="entry name" value="Fn3-like"/>
    <property type="match status" value="1"/>
</dbReference>
<name>A0A0F9GWV6_9ZZZZ</name>
<dbReference type="FunFam" id="2.60.40.10:FF:000495">
    <property type="entry name" value="Periplasmic beta-glucosidase"/>
    <property type="match status" value="1"/>
</dbReference>
<accession>A0A0F9GWV6</accession>
<dbReference type="SUPFAM" id="SSF52279">
    <property type="entry name" value="Beta-D-glucan exohydrolase, C-terminal domain"/>
    <property type="match status" value="1"/>
</dbReference>
<dbReference type="InterPro" id="IPR026891">
    <property type="entry name" value="Fn3-like"/>
</dbReference>
<dbReference type="GO" id="GO:0009251">
    <property type="term" value="P:glucan catabolic process"/>
    <property type="evidence" value="ECO:0007669"/>
    <property type="project" value="TreeGrafter"/>
</dbReference>
<evidence type="ECO:0000313" key="4">
    <source>
        <dbReference type="EMBL" id="KKL95151.1"/>
    </source>
</evidence>
<dbReference type="Gene3D" id="2.60.40.10">
    <property type="entry name" value="Immunoglobulins"/>
    <property type="match status" value="1"/>
</dbReference>
<dbReference type="PANTHER" id="PTHR42715:SF3">
    <property type="entry name" value="BETA-GLUCOSIDASE B-RELATED"/>
    <property type="match status" value="1"/>
</dbReference>
<dbReference type="PANTHER" id="PTHR42715">
    <property type="entry name" value="BETA-GLUCOSIDASE"/>
    <property type="match status" value="1"/>
</dbReference>
<reference evidence="4" key="1">
    <citation type="journal article" date="2015" name="Nature">
        <title>Complex archaea that bridge the gap between prokaryotes and eukaryotes.</title>
        <authorList>
            <person name="Spang A."/>
            <person name="Saw J.H."/>
            <person name="Jorgensen S.L."/>
            <person name="Zaremba-Niedzwiedzka K."/>
            <person name="Martijn J."/>
            <person name="Lind A.E."/>
            <person name="van Eijk R."/>
            <person name="Schleper C."/>
            <person name="Guy L."/>
            <person name="Ettema T.J."/>
        </authorList>
    </citation>
    <scope>NUCLEOTIDE SEQUENCE</scope>
</reference>
<organism evidence="4">
    <name type="scientific">marine sediment metagenome</name>
    <dbReference type="NCBI Taxonomy" id="412755"/>
    <lineage>
        <taxon>unclassified sequences</taxon>
        <taxon>metagenomes</taxon>
        <taxon>ecological metagenomes</taxon>
    </lineage>
</organism>